<sequence length="137" mass="15205">MPVQIVDEDDEDGSSMDLRRTLGIELTEPAPRHEHKKVTRSIACVAVYAVLHHCLREKIFEDGEGCVIGSPGQRHDCVTWTSEDINLKLQDLYTDLCLENVLNAVIAIGYAMQCLCLTQENLAQGAPAGRWCLSHTV</sequence>
<name>A0A8T1SGQ2_CHESE</name>
<accession>A0A8T1SGQ2</accession>
<dbReference type="EMBL" id="JAHGAV010000241">
    <property type="protein sequence ID" value="KAG6927815.1"/>
    <property type="molecule type" value="Genomic_DNA"/>
</dbReference>
<protein>
    <submittedName>
        <fullName evidence="1">Uncharacterized protein</fullName>
    </submittedName>
</protein>
<dbReference type="Proteomes" id="UP000765507">
    <property type="component" value="Unassembled WGS sequence"/>
</dbReference>
<keyword evidence="2" id="KW-1185">Reference proteome</keyword>
<evidence type="ECO:0000313" key="2">
    <source>
        <dbReference type="Proteomes" id="UP000765507"/>
    </source>
</evidence>
<evidence type="ECO:0000313" key="1">
    <source>
        <dbReference type="EMBL" id="KAG6927815.1"/>
    </source>
</evidence>
<organism evidence="1 2">
    <name type="scientific">Chelydra serpentina</name>
    <name type="common">Snapping turtle</name>
    <name type="synonym">Testudo serpentina</name>
    <dbReference type="NCBI Taxonomy" id="8475"/>
    <lineage>
        <taxon>Eukaryota</taxon>
        <taxon>Metazoa</taxon>
        <taxon>Chordata</taxon>
        <taxon>Craniata</taxon>
        <taxon>Vertebrata</taxon>
        <taxon>Euteleostomi</taxon>
        <taxon>Archelosauria</taxon>
        <taxon>Testudinata</taxon>
        <taxon>Testudines</taxon>
        <taxon>Cryptodira</taxon>
        <taxon>Durocryptodira</taxon>
        <taxon>Americhelydia</taxon>
        <taxon>Chelydroidea</taxon>
        <taxon>Chelydridae</taxon>
        <taxon>Chelydra</taxon>
    </lineage>
</organism>
<gene>
    <name evidence="1" type="ORF">G0U57_009277</name>
</gene>
<dbReference type="OrthoDB" id="10596817at2759"/>
<reference evidence="1 2" key="1">
    <citation type="journal article" date="2020" name="G3 (Bethesda)">
        <title>Draft Genome of the Common Snapping Turtle, Chelydra serpentina, a Model for Phenotypic Plasticity in Reptiles.</title>
        <authorList>
            <person name="Das D."/>
            <person name="Singh S.K."/>
            <person name="Bierstedt J."/>
            <person name="Erickson A."/>
            <person name="Galli G.L.J."/>
            <person name="Crossley D.A. 2nd"/>
            <person name="Rhen T."/>
        </authorList>
    </citation>
    <scope>NUCLEOTIDE SEQUENCE [LARGE SCALE GENOMIC DNA]</scope>
    <source>
        <strain evidence="1">KW</strain>
    </source>
</reference>
<comment type="caution">
    <text evidence="1">The sequence shown here is derived from an EMBL/GenBank/DDBJ whole genome shotgun (WGS) entry which is preliminary data.</text>
</comment>
<proteinExistence type="predicted"/>
<dbReference type="AlphaFoldDB" id="A0A8T1SGQ2"/>